<evidence type="ECO:0000256" key="2">
    <source>
        <dbReference type="ARBA" id="ARBA00022536"/>
    </source>
</evidence>
<keyword evidence="9" id="KW-1185">Reference proteome</keyword>
<dbReference type="Proteomes" id="UP000274429">
    <property type="component" value="Unassembled WGS sequence"/>
</dbReference>
<evidence type="ECO:0000313" key="10">
    <source>
        <dbReference type="WBParaSite" id="TTAC_0000426901-mRNA-1"/>
    </source>
</evidence>
<dbReference type="FunFam" id="2.10.25.10:FF:000471">
    <property type="entry name" value="Protein lin-12"/>
    <property type="match status" value="1"/>
</dbReference>
<keyword evidence="6" id="KW-0732">Signal</keyword>
<dbReference type="PANTHER" id="PTHR24049">
    <property type="entry name" value="CRUMBS FAMILY MEMBER"/>
    <property type="match status" value="1"/>
</dbReference>
<dbReference type="STRING" id="6205.A0A0R3WU29"/>
<feature type="disulfide bond" evidence="5">
    <location>
        <begin position="97"/>
        <end position="106"/>
    </location>
</feature>
<dbReference type="AlphaFoldDB" id="A0A0R3WU29"/>
<feature type="domain" description="EGF-like" evidence="7">
    <location>
        <begin position="68"/>
        <end position="107"/>
    </location>
</feature>
<dbReference type="WBParaSite" id="TTAC_0000426901-mRNA-1">
    <property type="protein sequence ID" value="TTAC_0000426901-mRNA-1"/>
    <property type="gene ID" value="TTAC_0000426901"/>
</dbReference>
<evidence type="ECO:0000313" key="9">
    <source>
        <dbReference type="Proteomes" id="UP000274429"/>
    </source>
</evidence>
<dbReference type="InterPro" id="IPR018097">
    <property type="entry name" value="EGF_Ca-bd_CS"/>
</dbReference>
<dbReference type="InterPro" id="IPR000742">
    <property type="entry name" value="EGF"/>
</dbReference>
<dbReference type="SMART" id="SM00179">
    <property type="entry name" value="EGF_CA"/>
    <property type="match status" value="2"/>
</dbReference>
<evidence type="ECO:0000256" key="4">
    <source>
        <dbReference type="ARBA" id="ARBA00023157"/>
    </source>
</evidence>
<keyword evidence="4 5" id="KW-1015">Disulfide bond</keyword>
<feature type="signal peptide" evidence="6">
    <location>
        <begin position="1"/>
        <end position="20"/>
    </location>
</feature>
<evidence type="ECO:0000259" key="7">
    <source>
        <dbReference type="PROSITE" id="PS50026"/>
    </source>
</evidence>
<reference evidence="8 9" key="2">
    <citation type="submission" date="2018-11" db="EMBL/GenBank/DDBJ databases">
        <authorList>
            <consortium name="Pathogen Informatics"/>
        </authorList>
    </citation>
    <scope>NUCLEOTIDE SEQUENCE [LARGE SCALE GENOMIC DNA]</scope>
</reference>
<dbReference type="Pfam" id="PF00008">
    <property type="entry name" value="EGF"/>
    <property type="match status" value="2"/>
</dbReference>
<comment type="similarity">
    <text evidence="1">Belongs to the NOTCH family.</text>
</comment>
<dbReference type="SMART" id="SM00181">
    <property type="entry name" value="EGF"/>
    <property type="match status" value="2"/>
</dbReference>
<accession>A0A0R3WU29</accession>
<evidence type="ECO:0000313" key="8">
    <source>
        <dbReference type="EMBL" id="VDM24531.1"/>
    </source>
</evidence>
<dbReference type="CDD" id="cd00054">
    <property type="entry name" value="EGF_CA"/>
    <property type="match status" value="1"/>
</dbReference>
<dbReference type="PROSITE" id="PS50026">
    <property type="entry name" value="EGF_3"/>
    <property type="match status" value="2"/>
</dbReference>
<feature type="disulfide bond" evidence="5">
    <location>
        <begin position="56"/>
        <end position="65"/>
    </location>
</feature>
<sequence>MGLRFGCFLVVLLLSKSCGGLFLCSLCDEDVDECSGEPCRNGGKCVNTPGSFVCRCPVGFEGRVCESRVDPCDSTYGPVCANGGACITVNNRATCRCAPGFSGSRCEVCQLPIHFVFFHPLLTDLY</sequence>
<evidence type="ECO:0000256" key="3">
    <source>
        <dbReference type="ARBA" id="ARBA00022737"/>
    </source>
</evidence>
<dbReference type="PROSITE" id="PS00022">
    <property type="entry name" value="EGF_1"/>
    <property type="match status" value="2"/>
</dbReference>
<dbReference type="InterPro" id="IPR051022">
    <property type="entry name" value="Notch_Cell-Fate_Det"/>
</dbReference>
<evidence type="ECO:0000256" key="1">
    <source>
        <dbReference type="ARBA" id="ARBA00005847"/>
    </source>
</evidence>
<keyword evidence="3" id="KW-0677">Repeat</keyword>
<comment type="caution">
    <text evidence="5">Lacks conserved residue(s) required for the propagation of feature annotation.</text>
</comment>
<organism evidence="10">
    <name type="scientific">Hydatigena taeniaeformis</name>
    <name type="common">Feline tapeworm</name>
    <name type="synonym">Taenia taeniaeformis</name>
    <dbReference type="NCBI Taxonomy" id="6205"/>
    <lineage>
        <taxon>Eukaryota</taxon>
        <taxon>Metazoa</taxon>
        <taxon>Spiralia</taxon>
        <taxon>Lophotrochozoa</taxon>
        <taxon>Platyhelminthes</taxon>
        <taxon>Cestoda</taxon>
        <taxon>Eucestoda</taxon>
        <taxon>Cyclophyllidea</taxon>
        <taxon>Taeniidae</taxon>
        <taxon>Hydatigera</taxon>
    </lineage>
</organism>
<proteinExistence type="inferred from homology"/>
<dbReference type="OrthoDB" id="5953235at2759"/>
<dbReference type="GO" id="GO:0005509">
    <property type="term" value="F:calcium ion binding"/>
    <property type="evidence" value="ECO:0007669"/>
    <property type="project" value="InterPro"/>
</dbReference>
<name>A0A0R3WU29_HYDTA</name>
<evidence type="ECO:0000256" key="5">
    <source>
        <dbReference type="PROSITE-ProRule" id="PRU00076"/>
    </source>
</evidence>
<keyword evidence="2 5" id="KW-0245">EGF-like domain</keyword>
<evidence type="ECO:0000256" key="6">
    <source>
        <dbReference type="SAM" id="SignalP"/>
    </source>
</evidence>
<dbReference type="SUPFAM" id="SSF57196">
    <property type="entry name" value="EGF/Laminin"/>
    <property type="match status" value="2"/>
</dbReference>
<dbReference type="InterPro" id="IPR001881">
    <property type="entry name" value="EGF-like_Ca-bd_dom"/>
</dbReference>
<dbReference type="PRINTS" id="PR00010">
    <property type="entry name" value="EGFBLOOD"/>
</dbReference>
<dbReference type="PROSITE" id="PS01186">
    <property type="entry name" value="EGF_2"/>
    <property type="match status" value="1"/>
</dbReference>
<dbReference type="InterPro" id="IPR000152">
    <property type="entry name" value="EGF-type_Asp/Asn_hydroxyl_site"/>
</dbReference>
<reference evidence="10" key="1">
    <citation type="submission" date="2017-02" db="UniProtKB">
        <authorList>
            <consortium name="WormBaseParasite"/>
        </authorList>
    </citation>
    <scope>IDENTIFICATION</scope>
</reference>
<dbReference type="Gene3D" id="2.10.25.10">
    <property type="entry name" value="Laminin"/>
    <property type="match status" value="2"/>
</dbReference>
<dbReference type="PROSITE" id="PS00010">
    <property type="entry name" value="ASX_HYDROXYL"/>
    <property type="match status" value="1"/>
</dbReference>
<gene>
    <name evidence="8" type="ORF">TTAC_LOCUS4254</name>
</gene>
<protein>
    <submittedName>
        <fullName evidence="10">EGF-like domain-containing protein</fullName>
    </submittedName>
</protein>
<feature type="chain" id="PRO_5043133003" evidence="6">
    <location>
        <begin position="21"/>
        <end position="126"/>
    </location>
</feature>
<dbReference type="PROSITE" id="PS01187">
    <property type="entry name" value="EGF_CA"/>
    <property type="match status" value="1"/>
</dbReference>
<feature type="domain" description="EGF-like" evidence="7">
    <location>
        <begin position="30"/>
        <end position="66"/>
    </location>
</feature>
<dbReference type="EMBL" id="UYWX01004013">
    <property type="protein sequence ID" value="VDM24531.1"/>
    <property type="molecule type" value="Genomic_DNA"/>
</dbReference>